<keyword evidence="2" id="KW-1185">Reference proteome</keyword>
<protein>
    <submittedName>
        <fullName evidence="1">Uncharacterized protein</fullName>
    </submittedName>
</protein>
<name>A0A4Z0L6D3_9FLAO</name>
<gene>
    <name evidence="1" type="ORF">E4635_15615</name>
</gene>
<dbReference type="OrthoDB" id="795241at2"/>
<dbReference type="Pfam" id="PF15428">
    <property type="entry name" value="Imm26"/>
    <property type="match status" value="1"/>
</dbReference>
<evidence type="ECO:0000313" key="1">
    <source>
        <dbReference type="EMBL" id="TGD56531.1"/>
    </source>
</evidence>
<comment type="caution">
    <text evidence="1">The sequence shown here is derived from an EMBL/GenBank/DDBJ whole genome shotgun (WGS) entry which is preliminary data.</text>
</comment>
<dbReference type="EMBL" id="SRLH01000012">
    <property type="protein sequence ID" value="TGD56531.1"/>
    <property type="molecule type" value="Genomic_DNA"/>
</dbReference>
<dbReference type="Proteomes" id="UP000297407">
    <property type="component" value="Unassembled WGS sequence"/>
</dbReference>
<organism evidence="1 2">
    <name type="scientific">Flavobacterium humi</name>
    <dbReference type="NCBI Taxonomy" id="2562683"/>
    <lineage>
        <taxon>Bacteria</taxon>
        <taxon>Pseudomonadati</taxon>
        <taxon>Bacteroidota</taxon>
        <taxon>Flavobacteriia</taxon>
        <taxon>Flavobacteriales</taxon>
        <taxon>Flavobacteriaceae</taxon>
        <taxon>Flavobacterium</taxon>
    </lineage>
</organism>
<sequence length="166" mass="19318">MTRTIKKGDIFSVQISENTKRYFQYIENDLTQLNSDVVRIFKKVYSISDKSELSEIVNDEVDFYAHCVIKFGIKMKLWEKVGNVTFNEKVDVIFRGTNDYGTKVGEEPIKISNNWYVWRTNDADFTKVGKLSDENKKSYIGLVFNPAGLVELIKGNRYPINYPDFE</sequence>
<dbReference type="RefSeq" id="WP_135527642.1">
    <property type="nucleotide sequence ID" value="NZ_SRLH01000012.1"/>
</dbReference>
<reference evidence="1 2" key="1">
    <citation type="submission" date="2019-04" db="EMBL/GenBank/DDBJ databases">
        <title>Flavobacterium sp. strain DS2-A Genome sequencing and assembly.</title>
        <authorList>
            <person name="Kim I."/>
        </authorList>
    </citation>
    <scope>NUCLEOTIDE SEQUENCE [LARGE SCALE GENOMIC DNA]</scope>
    <source>
        <strain evidence="1 2">DS2-A</strain>
    </source>
</reference>
<proteinExistence type="predicted"/>
<dbReference type="InterPro" id="IPR029278">
    <property type="entry name" value="Imm26"/>
</dbReference>
<accession>A0A4Z0L6D3</accession>
<evidence type="ECO:0000313" key="2">
    <source>
        <dbReference type="Proteomes" id="UP000297407"/>
    </source>
</evidence>
<dbReference type="AlphaFoldDB" id="A0A4Z0L6D3"/>